<gene>
    <name evidence="1" type="ORF">Vadar_016716</name>
</gene>
<proteinExistence type="predicted"/>
<protein>
    <submittedName>
        <fullName evidence="1">Uncharacterized protein</fullName>
    </submittedName>
</protein>
<comment type="caution">
    <text evidence="1">The sequence shown here is derived from an EMBL/GenBank/DDBJ whole genome shotgun (WGS) entry which is preliminary data.</text>
</comment>
<reference evidence="1 2" key="1">
    <citation type="journal article" date="2021" name="Hortic Res">
        <title>High-quality reference genome and annotation aids understanding of berry development for evergreen blueberry (Vaccinium darrowii).</title>
        <authorList>
            <person name="Yu J."/>
            <person name="Hulse-Kemp A.M."/>
            <person name="Babiker E."/>
            <person name="Staton M."/>
        </authorList>
    </citation>
    <scope>NUCLEOTIDE SEQUENCE [LARGE SCALE GENOMIC DNA]</scope>
    <source>
        <strain evidence="2">cv. NJ 8807/NJ 8810</strain>
        <tissue evidence="1">Young leaf</tissue>
    </source>
</reference>
<evidence type="ECO:0000313" key="1">
    <source>
        <dbReference type="EMBL" id="KAH7846664.1"/>
    </source>
</evidence>
<dbReference type="EMBL" id="CM037155">
    <property type="protein sequence ID" value="KAH7846664.1"/>
    <property type="molecule type" value="Genomic_DNA"/>
</dbReference>
<sequence length="349" mass="39278">MEIVMVMFYWGGKIVEAEGEGLSYNIPPKGLFRVQCPISLSRLEAMLMPEVANNGKIGRLKFTCRYPHKNWRSDIKYVPLPINDDETLSNVLCMSSTFPSCLEIYVELEYAYAQEQMMLLGSSTFAEMLSQETLPRSVQLSMPFTDYSSQNQVVPPRHSHDIGGCSTATLGRDVLRTSNNAPNAEGPSLGGELGCTEEYGDDVEISNRWPDENSDEDVDALFASNEDNFDDDEEVGEEVPTKFGCIEVGDDLNPTIRIPYYSNINLGNDGSVVDRDIINRGPLWDASTMKLEQGMVLKDKIQLQHAVIAYHVKMNRQYTVVDSRKNLWVVGCKHGCTWRLRPMKSRKHG</sequence>
<name>A0ACB7XZP5_9ERIC</name>
<evidence type="ECO:0000313" key="2">
    <source>
        <dbReference type="Proteomes" id="UP000828048"/>
    </source>
</evidence>
<organism evidence="1 2">
    <name type="scientific">Vaccinium darrowii</name>
    <dbReference type="NCBI Taxonomy" id="229202"/>
    <lineage>
        <taxon>Eukaryota</taxon>
        <taxon>Viridiplantae</taxon>
        <taxon>Streptophyta</taxon>
        <taxon>Embryophyta</taxon>
        <taxon>Tracheophyta</taxon>
        <taxon>Spermatophyta</taxon>
        <taxon>Magnoliopsida</taxon>
        <taxon>eudicotyledons</taxon>
        <taxon>Gunneridae</taxon>
        <taxon>Pentapetalae</taxon>
        <taxon>asterids</taxon>
        <taxon>Ericales</taxon>
        <taxon>Ericaceae</taxon>
        <taxon>Vaccinioideae</taxon>
        <taxon>Vaccinieae</taxon>
        <taxon>Vaccinium</taxon>
    </lineage>
</organism>
<dbReference type="Proteomes" id="UP000828048">
    <property type="component" value="Chromosome 5"/>
</dbReference>
<keyword evidence="2" id="KW-1185">Reference proteome</keyword>
<accession>A0ACB7XZP5</accession>